<keyword evidence="2" id="KW-1133">Transmembrane helix</keyword>
<evidence type="ECO:0000313" key="3">
    <source>
        <dbReference type="EMBL" id="MFD1547748.1"/>
    </source>
</evidence>
<feature type="region of interest" description="Disordered" evidence="1">
    <location>
        <begin position="67"/>
        <end position="169"/>
    </location>
</feature>
<proteinExistence type="predicted"/>
<keyword evidence="2" id="KW-0472">Membrane</keyword>
<sequence>MSTPMVATSAVVVVAALLAVLTMLVAKARRGTRLATAGYAEPTPTLSPHSTPEPDQWRLQLLETLEAATLDEQESAYGQENPRPETGSPVPFTGTDPEETAAWTPPFESFSPTGPLESPDHVDNPPETSPFIPFAPAESDPDSEHHGRRGRSEHPADDTPPEDTDHSTP</sequence>
<dbReference type="Proteomes" id="UP001597097">
    <property type="component" value="Unassembled WGS sequence"/>
</dbReference>
<organism evidence="3 4">
    <name type="scientific">Nonomuraea guangzhouensis</name>
    <dbReference type="NCBI Taxonomy" id="1291555"/>
    <lineage>
        <taxon>Bacteria</taxon>
        <taxon>Bacillati</taxon>
        <taxon>Actinomycetota</taxon>
        <taxon>Actinomycetes</taxon>
        <taxon>Streptosporangiales</taxon>
        <taxon>Streptosporangiaceae</taxon>
        <taxon>Nonomuraea</taxon>
    </lineage>
</organism>
<keyword evidence="4" id="KW-1185">Reference proteome</keyword>
<evidence type="ECO:0000313" key="4">
    <source>
        <dbReference type="Proteomes" id="UP001597097"/>
    </source>
</evidence>
<comment type="caution">
    <text evidence="3">The sequence shown here is derived from an EMBL/GenBank/DDBJ whole genome shotgun (WGS) entry which is preliminary data.</text>
</comment>
<reference evidence="4" key="1">
    <citation type="journal article" date="2019" name="Int. J. Syst. Evol. Microbiol.">
        <title>The Global Catalogue of Microorganisms (GCM) 10K type strain sequencing project: providing services to taxonomists for standard genome sequencing and annotation.</title>
        <authorList>
            <consortium name="The Broad Institute Genomics Platform"/>
            <consortium name="The Broad Institute Genome Sequencing Center for Infectious Disease"/>
            <person name="Wu L."/>
            <person name="Ma J."/>
        </authorList>
    </citation>
    <scope>NUCLEOTIDE SEQUENCE [LARGE SCALE GENOMIC DNA]</scope>
    <source>
        <strain evidence="4">CGMCC 1.15399</strain>
    </source>
</reference>
<evidence type="ECO:0008006" key="5">
    <source>
        <dbReference type="Google" id="ProtNLM"/>
    </source>
</evidence>
<dbReference type="EMBL" id="JBHUCM010000082">
    <property type="protein sequence ID" value="MFD1547748.1"/>
    <property type="molecule type" value="Genomic_DNA"/>
</dbReference>
<accession>A0ABW4GY16</accession>
<evidence type="ECO:0000256" key="2">
    <source>
        <dbReference type="SAM" id="Phobius"/>
    </source>
</evidence>
<gene>
    <name evidence="3" type="ORF">ACFSJ0_62720</name>
</gene>
<feature type="compositionally biased region" description="Basic and acidic residues" evidence="1">
    <location>
        <begin position="142"/>
        <end position="169"/>
    </location>
</feature>
<feature type="transmembrane region" description="Helical" evidence="2">
    <location>
        <begin position="6"/>
        <end position="26"/>
    </location>
</feature>
<dbReference type="RefSeq" id="WP_219539091.1">
    <property type="nucleotide sequence ID" value="NZ_JAHKRM010000054.1"/>
</dbReference>
<keyword evidence="2" id="KW-0812">Transmembrane</keyword>
<name>A0ABW4GY16_9ACTN</name>
<evidence type="ECO:0000256" key="1">
    <source>
        <dbReference type="SAM" id="MobiDB-lite"/>
    </source>
</evidence>
<protein>
    <recommendedName>
        <fullName evidence="5">Secreted protein</fullName>
    </recommendedName>
</protein>